<proteinExistence type="predicted"/>
<dbReference type="SUPFAM" id="SSF48452">
    <property type="entry name" value="TPR-like"/>
    <property type="match status" value="2"/>
</dbReference>
<dbReference type="Gene3D" id="1.25.40.10">
    <property type="entry name" value="Tetratricopeptide repeat domain"/>
    <property type="match status" value="4"/>
</dbReference>
<name>A0A1U7IZ89_9CYAN</name>
<evidence type="ECO:0008006" key="4">
    <source>
        <dbReference type="Google" id="ProtNLM"/>
    </source>
</evidence>
<feature type="coiled-coil region" evidence="1">
    <location>
        <begin position="86"/>
        <end position="113"/>
    </location>
</feature>
<evidence type="ECO:0000313" key="3">
    <source>
        <dbReference type="Proteomes" id="UP000185557"/>
    </source>
</evidence>
<reference evidence="2 3" key="1">
    <citation type="submission" date="2016-11" db="EMBL/GenBank/DDBJ databases">
        <title>Draft Genome Sequences of Nine Cyanobacterial Strains from Diverse Habitats.</title>
        <authorList>
            <person name="Zhu T."/>
            <person name="Hou S."/>
            <person name="Lu X."/>
            <person name="Hess W.R."/>
        </authorList>
    </citation>
    <scope>NUCLEOTIDE SEQUENCE [LARGE SCALE GENOMIC DNA]</scope>
    <source>
        <strain evidence="2 3">NIES-30</strain>
    </source>
</reference>
<sequence length="488" mass="54140">MFSLVVLGTTIKKAGHQKESEQMFQAALSAAKSIEDEIDQRTTLGAIVTDFAEQGLALEAEQFAQVIQEPLERAGTLQQVAISFALSNQKADAQRLFQEVEALAEVLKDYRHEDIALPRREGVLTGLSRALAQIGYFAEAERVAWAINDKDCRQQSEALATLSKALAQKHHFEEAERIARSISTDNRQRIDALSILAVALARVGQETTSAALLAEAQQLALTIESPDRKPWALLTIATVFIQLGQWTKAEDTISTIEDKQCLGLAWQELATASQNPNYIAQAKQVAETDLINFQQVGMFQDLAKLMLQLDQPAEAEEFFAAAEQAVDRDVSQYQASLRKDLAISHARLGRFSSAKKIIDRIDRWTERDRALTAVARELSQVGQFSEAKHLIWAIQDDKEQRLALGSLALALMRQHRFAEALDTLDTQTPDDFIRILAIATASLEQLEVGLSSPVLSHILHIIGWVRPDWQKIATILSPLTSLAPSMTR</sequence>
<accession>A0A1U7IZ89</accession>
<dbReference type="InterPro" id="IPR011990">
    <property type="entry name" value="TPR-like_helical_dom_sf"/>
</dbReference>
<dbReference type="AlphaFoldDB" id="A0A1U7IZ89"/>
<evidence type="ECO:0000313" key="2">
    <source>
        <dbReference type="EMBL" id="OKH44201.1"/>
    </source>
</evidence>
<protein>
    <recommendedName>
        <fullName evidence="4">MalT-like TPR region domain-containing protein</fullName>
    </recommendedName>
</protein>
<evidence type="ECO:0000256" key="1">
    <source>
        <dbReference type="SAM" id="Coils"/>
    </source>
</evidence>
<organism evidence="2 3">
    <name type="scientific">Phormidium tenue NIES-30</name>
    <dbReference type="NCBI Taxonomy" id="549789"/>
    <lineage>
        <taxon>Bacteria</taxon>
        <taxon>Bacillati</taxon>
        <taxon>Cyanobacteriota</taxon>
        <taxon>Cyanophyceae</taxon>
        <taxon>Oscillatoriophycideae</taxon>
        <taxon>Oscillatoriales</taxon>
        <taxon>Oscillatoriaceae</taxon>
        <taxon>Phormidium</taxon>
    </lineage>
</organism>
<dbReference type="RefSeq" id="WP_073610823.1">
    <property type="nucleotide sequence ID" value="NZ_MRCG01000025.1"/>
</dbReference>
<keyword evidence="1" id="KW-0175">Coiled coil</keyword>
<dbReference type="EMBL" id="MRCG01000025">
    <property type="protein sequence ID" value="OKH44201.1"/>
    <property type="molecule type" value="Genomic_DNA"/>
</dbReference>
<comment type="caution">
    <text evidence="2">The sequence shown here is derived from an EMBL/GenBank/DDBJ whole genome shotgun (WGS) entry which is preliminary data.</text>
</comment>
<keyword evidence="3" id="KW-1185">Reference proteome</keyword>
<gene>
    <name evidence="2" type="ORF">NIES30_23160</name>
</gene>
<dbReference type="Proteomes" id="UP000185557">
    <property type="component" value="Unassembled WGS sequence"/>
</dbReference>